<dbReference type="GO" id="GO:0005783">
    <property type="term" value="C:endoplasmic reticulum"/>
    <property type="evidence" value="ECO:0007669"/>
    <property type="project" value="TreeGrafter"/>
</dbReference>
<dbReference type="EMBL" id="NETL01000017">
    <property type="protein sequence ID" value="OTN68402.1"/>
    <property type="molecule type" value="Genomic_DNA"/>
</dbReference>
<dbReference type="AlphaFoldDB" id="A0A1Y3DUR1"/>
<evidence type="ECO:0000313" key="9">
    <source>
        <dbReference type="Proteomes" id="UP000195012"/>
    </source>
</evidence>
<feature type="transmembrane region" description="Helical" evidence="7">
    <location>
        <begin position="428"/>
        <end position="450"/>
    </location>
</feature>
<organism evidence="8 9">
    <name type="scientific">Plasmodium knowlesi</name>
    <dbReference type="NCBI Taxonomy" id="5850"/>
    <lineage>
        <taxon>Eukaryota</taxon>
        <taxon>Sar</taxon>
        <taxon>Alveolata</taxon>
        <taxon>Apicomplexa</taxon>
        <taxon>Aconoidasida</taxon>
        <taxon>Haemosporida</taxon>
        <taxon>Plasmodiidae</taxon>
        <taxon>Plasmodium</taxon>
        <taxon>Plasmodium (Plasmodium)</taxon>
    </lineage>
</organism>
<dbReference type="GO" id="GO:0005794">
    <property type="term" value="C:Golgi apparatus"/>
    <property type="evidence" value="ECO:0007669"/>
    <property type="project" value="TreeGrafter"/>
</dbReference>
<sequence length="544" mass="62916">METPEEETKFQLISVNRRACEDILSSVKKRGRCVAVPVHGRPVEEGGEKKASQSQPLAQSDQLAGRLPPPPQQINKKAVSFESKFLTKKSLEEEDDNRGGGATYSVKIATFEKKKSDNLLFRKKKSCIYNENKYNKFMDAFKQQELKKIKKFHHVYKWKVALVILLILTISFTMIGIFIYYESSRVIEVDIDYDSEDTFKTFSVSHEMKQPVYVYYKINNFYSNFKTFLSDESQALINDFKCNYIKTFEDIYKFRCVNGVQTLPEMNNDFATSGWGDKNERFSSKETCDINSIPSDQRKRKIFPCGLVSASIFNDKIKLSLKKKIFNIDKFPVLNYYDFFSYIKKHKKYSSDYKVWLNTFSAEYKNWFHPPMTSSFIKPYGVIFEDLQPGEDYKIEFTQNTWPAKHWKAKKSFQLVSLRAVGNSAYELAYFFFLLAIIYLIVIIVMILLLKSGYYKLGKTFSYCKMSTVSNATEQTFFRKKSSMKRMEAVGSQKTTGAHVAEATHTAKGSFPVEPDGQREKSSSNERVSIVLGNSSRMCLCPMH</sequence>
<comment type="subcellular location">
    <subcellularLocation>
        <location evidence="1">Membrane</location>
        <topology evidence="1">Multi-pass membrane protein</topology>
    </subcellularLocation>
</comment>
<dbReference type="InterPro" id="IPR005045">
    <property type="entry name" value="CDC50/LEM3_fam"/>
</dbReference>
<dbReference type="VEuPathDB" id="PlasmoDB:PKNOH_S03328900"/>
<feature type="compositionally biased region" description="Basic and acidic residues" evidence="6">
    <location>
        <begin position="41"/>
        <end position="51"/>
    </location>
</feature>
<dbReference type="PANTHER" id="PTHR10926">
    <property type="entry name" value="CELL CYCLE CONTROL PROTEIN 50"/>
    <property type="match status" value="1"/>
</dbReference>
<comment type="similarity">
    <text evidence="2">Belongs to the CDC50/LEM3 family.</text>
</comment>
<evidence type="ECO:0000256" key="4">
    <source>
        <dbReference type="ARBA" id="ARBA00022989"/>
    </source>
</evidence>
<dbReference type="PANTHER" id="PTHR10926:SF0">
    <property type="entry name" value="CDC50, ISOFORM A"/>
    <property type="match status" value="1"/>
</dbReference>
<accession>A0A1Y3DUR1</accession>
<dbReference type="VEuPathDB" id="PlasmoDB:PKNH_0614100"/>
<evidence type="ECO:0000256" key="2">
    <source>
        <dbReference type="ARBA" id="ARBA00009457"/>
    </source>
</evidence>
<feature type="region of interest" description="Disordered" evidence="6">
    <location>
        <begin position="39"/>
        <end position="73"/>
    </location>
</feature>
<keyword evidence="3 7" id="KW-0812">Transmembrane</keyword>
<evidence type="ECO:0000256" key="6">
    <source>
        <dbReference type="SAM" id="MobiDB-lite"/>
    </source>
</evidence>
<evidence type="ECO:0000256" key="1">
    <source>
        <dbReference type="ARBA" id="ARBA00004141"/>
    </source>
</evidence>
<keyword evidence="4 7" id="KW-1133">Transmembrane helix</keyword>
<evidence type="ECO:0000313" key="8">
    <source>
        <dbReference type="EMBL" id="OTN68402.1"/>
    </source>
</evidence>
<feature type="compositionally biased region" description="Polar residues" evidence="6">
    <location>
        <begin position="52"/>
        <end position="62"/>
    </location>
</feature>
<dbReference type="OMA" id="FYVTHKK"/>
<evidence type="ECO:0000256" key="7">
    <source>
        <dbReference type="SAM" id="Phobius"/>
    </source>
</evidence>
<dbReference type="GO" id="GO:0005886">
    <property type="term" value="C:plasma membrane"/>
    <property type="evidence" value="ECO:0007669"/>
    <property type="project" value="TreeGrafter"/>
</dbReference>
<comment type="caution">
    <text evidence="8">The sequence shown here is derived from an EMBL/GenBank/DDBJ whole genome shotgun (WGS) entry which is preliminary data.</text>
</comment>
<feature type="transmembrane region" description="Helical" evidence="7">
    <location>
        <begin position="160"/>
        <end position="181"/>
    </location>
</feature>
<gene>
    <name evidence="8" type="ORF">PKNOH_S03328900</name>
</gene>
<dbReference type="Proteomes" id="UP000195012">
    <property type="component" value="Unassembled WGS sequence"/>
</dbReference>
<evidence type="ECO:0000256" key="5">
    <source>
        <dbReference type="ARBA" id="ARBA00023136"/>
    </source>
</evidence>
<evidence type="ECO:0008006" key="10">
    <source>
        <dbReference type="Google" id="ProtNLM"/>
    </source>
</evidence>
<evidence type="ECO:0000256" key="3">
    <source>
        <dbReference type="ARBA" id="ARBA00022692"/>
    </source>
</evidence>
<dbReference type="eggNOG" id="KOG2952">
    <property type="taxonomic scope" value="Eukaryota"/>
</dbReference>
<name>A0A1Y3DUR1_PLAKN</name>
<protein>
    <recommendedName>
        <fullName evidence="10">LEM3/CDC50 family protein</fullName>
    </recommendedName>
</protein>
<keyword evidence="5 7" id="KW-0472">Membrane</keyword>
<proteinExistence type="inferred from homology"/>
<reference evidence="8 9" key="1">
    <citation type="submission" date="2017-05" db="EMBL/GenBank/DDBJ databases">
        <title>PacBio assembly of a Plasmodium knowlesi genome sequence with Hi-C correction and manual annotation of the SICAvar gene family.</title>
        <authorList>
            <person name="Lapp S.A."/>
            <person name="Geraldo J.A."/>
            <person name="Chien J.-T."/>
            <person name="Ay F."/>
            <person name="Pakala S.B."/>
            <person name="Batugedara G."/>
            <person name="Humphrey J.C."/>
            <person name="Debarry J.D."/>
            <person name="Le Roch K.G."/>
            <person name="Galinski M.R."/>
            <person name="Kissinger J.C."/>
        </authorList>
    </citation>
    <scope>NUCLEOTIDE SEQUENCE [LARGE SCALE GENOMIC DNA]</scope>
    <source>
        <strain evidence="9">Malayan Strain Pk1 (A+)</strain>
    </source>
</reference>
<dbReference type="OrthoDB" id="340608at2759"/>
<dbReference type="Pfam" id="PF03381">
    <property type="entry name" value="CDC50"/>
    <property type="match status" value="1"/>
</dbReference>